<reference evidence="2" key="1">
    <citation type="submission" date="2022-10" db="EMBL/GenBank/DDBJ databases">
        <authorList>
            <person name="Chen Y."/>
            <person name="Dougan E. K."/>
            <person name="Chan C."/>
            <person name="Rhodes N."/>
            <person name="Thang M."/>
        </authorList>
    </citation>
    <scope>NUCLEOTIDE SEQUENCE</scope>
</reference>
<gene>
    <name evidence="2" type="ORF">C1SCF055_LOCUS18430</name>
</gene>
<proteinExistence type="predicted"/>
<dbReference type="EMBL" id="CAMXCT030001602">
    <property type="protein sequence ID" value="CAL4778843.1"/>
    <property type="molecule type" value="Genomic_DNA"/>
</dbReference>
<evidence type="ECO:0000313" key="2">
    <source>
        <dbReference type="EMBL" id="CAI3991531.1"/>
    </source>
</evidence>
<feature type="region of interest" description="Disordered" evidence="1">
    <location>
        <begin position="172"/>
        <end position="195"/>
    </location>
</feature>
<evidence type="ECO:0000313" key="3">
    <source>
        <dbReference type="EMBL" id="CAL4778843.1"/>
    </source>
</evidence>
<dbReference type="Proteomes" id="UP001152797">
    <property type="component" value="Unassembled WGS sequence"/>
</dbReference>
<dbReference type="EMBL" id="CAMXCT010001602">
    <property type="protein sequence ID" value="CAI3991531.1"/>
    <property type="molecule type" value="Genomic_DNA"/>
</dbReference>
<comment type="caution">
    <text evidence="2">The sequence shown here is derived from an EMBL/GenBank/DDBJ whole genome shotgun (WGS) entry which is preliminary data.</text>
</comment>
<sequence length="224" mass="24808">MDPHTARPSRPAPGILLGAAGRDCRGQEVVEPTMPQRLKVPKPPDRLLLGGEPTGVLHTGEIVSRLERNRRTKGHCRPQHRLESGAISALQNVKSDLPVCCRAPGEPPAEKLRLLLRPRHKVQETSRAHLPVSIPVVRELQRLRGAPAAEIQRISAQPPAARLLRYDRDDWDACEPTPKERQRASPASHQPQGLIFPCFKSSRRLNPEEYPAKPSKAFAAVLPS</sequence>
<dbReference type="AlphaFoldDB" id="A0A9P1CHJ2"/>
<protein>
    <submittedName>
        <fullName evidence="2">Uncharacterized protein</fullName>
    </submittedName>
</protein>
<name>A0A9P1CHJ2_9DINO</name>
<keyword evidence="4" id="KW-1185">Reference proteome</keyword>
<reference evidence="3 4" key="2">
    <citation type="submission" date="2024-05" db="EMBL/GenBank/DDBJ databases">
        <authorList>
            <person name="Chen Y."/>
            <person name="Shah S."/>
            <person name="Dougan E. K."/>
            <person name="Thang M."/>
            <person name="Chan C."/>
        </authorList>
    </citation>
    <scope>NUCLEOTIDE SEQUENCE [LARGE SCALE GENOMIC DNA]</scope>
</reference>
<dbReference type="EMBL" id="CAMXCT020001602">
    <property type="protein sequence ID" value="CAL1144906.1"/>
    <property type="molecule type" value="Genomic_DNA"/>
</dbReference>
<evidence type="ECO:0000256" key="1">
    <source>
        <dbReference type="SAM" id="MobiDB-lite"/>
    </source>
</evidence>
<accession>A0A9P1CHJ2</accession>
<evidence type="ECO:0000313" key="4">
    <source>
        <dbReference type="Proteomes" id="UP001152797"/>
    </source>
</evidence>
<organism evidence="2">
    <name type="scientific">Cladocopium goreaui</name>
    <dbReference type="NCBI Taxonomy" id="2562237"/>
    <lineage>
        <taxon>Eukaryota</taxon>
        <taxon>Sar</taxon>
        <taxon>Alveolata</taxon>
        <taxon>Dinophyceae</taxon>
        <taxon>Suessiales</taxon>
        <taxon>Symbiodiniaceae</taxon>
        <taxon>Cladocopium</taxon>
    </lineage>
</organism>